<organism evidence="2 3">
    <name type="scientific">Microseira wollei NIES-4236</name>
    <dbReference type="NCBI Taxonomy" id="2530354"/>
    <lineage>
        <taxon>Bacteria</taxon>
        <taxon>Bacillati</taxon>
        <taxon>Cyanobacteriota</taxon>
        <taxon>Cyanophyceae</taxon>
        <taxon>Oscillatoriophycideae</taxon>
        <taxon>Aerosakkonematales</taxon>
        <taxon>Aerosakkonemataceae</taxon>
        <taxon>Microseira</taxon>
    </lineage>
</organism>
<dbReference type="Proteomes" id="UP001050975">
    <property type="component" value="Unassembled WGS sequence"/>
</dbReference>
<sequence length="192" mass="21611">MAEAQNARKMLTWLQNPKLPANTLPDELKRDMTELEQKRLLMVRLRVATNDEVPIGIVKGSPGSRISKGGVFQWQGVCNTEGTSLYLSIRKLLTTEQDILRQPQSRLDNGSRQAANPRLLEIAVVHSPEIAPDKLACFVHNLRNRWPYFADDVSLPFPFPFATLAYEYAVSAKDAVELNDSDDSDELEESLD</sequence>
<accession>A0AAV3XPR9</accession>
<protein>
    <recommendedName>
        <fullName evidence="1">pPIWI-RE RNaseH domain-containing protein</fullName>
    </recommendedName>
</protein>
<proteinExistence type="predicted"/>
<feature type="domain" description="pPIWI-RE RNaseH" evidence="1">
    <location>
        <begin position="1"/>
        <end position="170"/>
    </location>
</feature>
<evidence type="ECO:0000313" key="3">
    <source>
        <dbReference type="Proteomes" id="UP001050975"/>
    </source>
</evidence>
<name>A0AAV3XPR9_9CYAN</name>
<dbReference type="InterPro" id="IPR024996">
    <property type="entry name" value="RNaseH_pPIWI_RE"/>
</dbReference>
<reference evidence="2" key="1">
    <citation type="submission" date="2019-10" db="EMBL/GenBank/DDBJ databases">
        <title>Draft genome sequece of Microseira wollei NIES-4236.</title>
        <authorList>
            <person name="Yamaguchi H."/>
            <person name="Suzuki S."/>
            <person name="Kawachi M."/>
        </authorList>
    </citation>
    <scope>NUCLEOTIDE SEQUENCE</scope>
    <source>
        <strain evidence="2">NIES-4236</strain>
    </source>
</reference>
<gene>
    <name evidence="2" type="ORF">MiSe_70190</name>
</gene>
<evidence type="ECO:0000313" key="2">
    <source>
        <dbReference type="EMBL" id="GET42205.1"/>
    </source>
</evidence>
<comment type="caution">
    <text evidence="2">The sequence shown here is derived from an EMBL/GenBank/DDBJ whole genome shotgun (WGS) entry which is preliminary data.</text>
</comment>
<dbReference type="AlphaFoldDB" id="A0AAV3XPR9"/>
<dbReference type="Pfam" id="PF13032">
    <property type="entry name" value="RNaseH_pPIWI_RE"/>
    <property type="match status" value="1"/>
</dbReference>
<evidence type="ECO:0000259" key="1">
    <source>
        <dbReference type="Pfam" id="PF13032"/>
    </source>
</evidence>
<dbReference type="EMBL" id="BLAY01000153">
    <property type="protein sequence ID" value="GET42205.1"/>
    <property type="molecule type" value="Genomic_DNA"/>
</dbReference>
<keyword evidence="3" id="KW-1185">Reference proteome</keyword>